<feature type="non-terminal residue" evidence="1">
    <location>
        <position position="1"/>
    </location>
</feature>
<accession>X1VAF7</accession>
<protein>
    <submittedName>
        <fullName evidence="1">Uncharacterized protein</fullName>
    </submittedName>
</protein>
<comment type="caution">
    <text evidence="1">The sequence shown here is derived from an EMBL/GenBank/DDBJ whole genome shotgun (WGS) entry which is preliminary data.</text>
</comment>
<sequence>LPVENKIRRVMLQLLPGYKNHDIVKTNMYNLARDMKFSLLTGKLVVFDGYSMELAYENYLDMGKDYITSRMTNKDDGQAFNIGLGRALGGAWGAGTMGAGAAATLPAIRGRFTDQTQEVDSREGEVLIQSLWKGFCPENTLLLRFDRVDEPEQYLDPMAQKTAQIDIHTRDIDDAEDGTVNVVLDRFV</sequence>
<name>X1VAF7_9ZZZZ</name>
<dbReference type="AlphaFoldDB" id="X1VAF7"/>
<proteinExistence type="predicted"/>
<reference evidence="1" key="1">
    <citation type="journal article" date="2014" name="Front. Microbiol.">
        <title>High frequency of phylogenetically diverse reductive dehalogenase-homologous genes in deep subseafloor sedimentary metagenomes.</title>
        <authorList>
            <person name="Kawai M."/>
            <person name="Futagami T."/>
            <person name="Toyoda A."/>
            <person name="Takaki Y."/>
            <person name="Nishi S."/>
            <person name="Hori S."/>
            <person name="Arai W."/>
            <person name="Tsubouchi T."/>
            <person name="Morono Y."/>
            <person name="Uchiyama I."/>
            <person name="Ito T."/>
            <person name="Fujiyama A."/>
            <person name="Inagaki F."/>
            <person name="Takami H."/>
        </authorList>
    </citation>
    <scope>NUCLEOTIDE SEQUENCE</scope>
    <source>
        <strain evidence="1">Expedition CK06-06</strain>
    </source>
</reference>
<evidence type="ECO:0000313" key="1">
    <source>
        <dbReference type="EMBL" id="GAJ13782.1"/>
    </source>
</evidence>
<dbReference type="EMBL" id="BARW01028517">
    <property type="protein sequence ID" value="GAJ13782.1"/>
    <property type="molecule type" value="Genomic_DNA"/>
</dbReference>
<gene>
    <name evidence="1" type="ORF">S12H4_46027</name>
</gene>
<organism evidence="1">
    <name type="scientific">marine sediment metagenome</name>
    <dbReference type="NCBI Taxonomy" id="412755"/>
    <lineage>
        <taxon>unclassified sequences</taxon>
        <taxon>metagenomes</taxon>
        <taxon>ecological metagenomes</taxon>
    </lineage>
</organism>